<dbReference type="Proteomes" id="UP000198356">
    <property type="component" value="Unassembled WGS sequence"/>
</dbReference>
<protein>
    <recommendedName>
        <fullName evidence="1">diguanylate cyclase</fullName>
        <ecNumber evidence="1">2.7.7.65</ecNumber>
    </recommendedName>
</protein>
<proteinExistence type="predicted"/>
<dbReference type="GO" id="GO:0052621">
    <property type="term" value="F:diguanylate cyclase activity"/>
    <property type="evidence" value="ECO:0007669"/>
    <property type="project" value="UniProtKB-EC"/>
</dbReference>
<evidence type="ECO:0000313" key="6">
    <source>
        <dbReference type="Proteomes" id="UP000198356"/>
    </source>
</evidence>
<dbReference type="EMBL" id="FZOU01000003">
    <property type="protein sequence ID" value="SNS93088.1"/>
    <property type="molecule type" value="Genomic_DNA"/>
</dbReference>
<evidence type="ECO:0000256" key="2">
    <source>
        <dbReference type="ARBA" id="ARBA00034247"/>
    </source>
</evidence>
<dbReference type="PROSITE" id="PS50887">
    <property type="entry name" value="GGDEF"/>
    <property type="match status" value="1"/>
</dbReference>
<dbReference type="InterPro" id="IPR050469">
    <property type="entry name" value="Diguanylate_Cyclase"/>
</dbReference>
<dbReference type="InterPro" id="IPR043128">
    <property type="entry name" value="Rev_trsase/Diguanyl_cyclase"/>
</dbReference>
<dbReference type="EC" id="2.7.7.65" evidence="1"/>
<feature type="transmembrane region" description="Helical" evidence="3">
    <location>
        <begin position="152"/>
        <end position="172"/>
    </location>
</feature>
<gene>
    <name evidence="5" type="ORF">SAMN05421770_103117</name>
</gene>
<organism evidence="5 6">
    <name type="scientific">Granulicella rosea</name>
    <dbReference type="NCBI Taxonomy" id="474952"/>
    <lineage>
        <taxon>Bacteria</taxon>
        <taxon>Pseudomonadati</taxon>
        <taxon>Acidobacteriota</taxon>
        <taxon>Terriglobia</taxon>
        <taxon>Terriglobales</taxon>
        <taxon>Acidobacteriaceae</taxon>
        <taxon>Granulicella</taxon>
    </lineage>
</organism>
<dbReference type="RefSeq" id="WP_176441682.1">
    <property type="nucleotide sequence ID" value="NZ_FZOU01000003.1"/>
</dbReference>
<dbReference type="PANTHER" id="PTHR45138">
    <property type="entry name" value="REGULATORY COMPONENTS OF SENSORY TRANSDUCTION SYSTEM"/>
    <property type="match status" value="1"/>
</dbReference>
<feature type="transmembrane region" description="Helical" evidence="3">
    <location>
        <begin position="6"/>
        <end position="26"/>
    </location>
</feature>
<name>A0A239IIL2_9BACT</name>
<dbReference type="InterPro" id="IPR029787">
    <property type="entry name" value="Nucleotide_cyclase"/>
</dbReference>
<sequence length="406" mass="44654">MLTYAIGFIQNVQLICFAAVFILMAWDDRENRSLRWLACAYVAGLVYGVAGLAGHALPHWLRVTVMMEATPIAYAFHYAGVAHFLGRGKRLLWISAAMAIVSLPFYLYMGLAGNGWSAELSTLNDLILALQTTLTAWLLFTTSDHVTRWARATMGGFLSVYALVEYLRVAVYLRTGHMPGELPGGFANRVEIASGIVYVVACSILPLAFIWMMNVRLHANLNLKMLSDPLTELLNRRGLQLAGERELARYVRFGMDFALVVADLDHFKRINDTFGHAAGDMVLTRTAGLLQHYLRQTDVLGRLGGEEFVLLLAGTELPGARLLVERLRIALAETAFPLGEEGLQVTSSFGITFTGGRKGLTWSGLLNEADLALYAAKRAGRNTCRIYPEGPESALLGVEKRPSQVA</sequence>
<evidence type="ECO:0000259" key="4">
    <source>
        <dbReference type="PROSITE" id="PS50887"/>
    </source>
</evidence>
<keyword evidence="6" id="KW-1185">Reference proteome</keyword>
<keyword evidence="3" id="KW-0812">Transmembrane</keyword>
<dbReference type="PANTHER" id="PTHR45138:SF9">
    <property type="entry name" value="DIGUANYLATE CYCLASE DGCM-RELATED"/>
    <property type="match status" value="1"/>
</dbReference>
<feature type="transmembrane region" description="Helical" evidence="3">
    <location>
        <begin position="59"/>
        <end position="79"/>
    </location>
</feature>
<dbReference type="Pfam" id="PF00990">
    <property type="entry name" value="GGDEF"/>
    <property type="match status" value="1"/>
</dbReference>
<feature type="transmembrane region" description="Helical" evidence="3">
    <location>
        <begin position="192"/>
        <end position="215"/>
    </location>
</feature>
<evidence type="ECO:0000313" key="5">
    <source>
        <dbReference type="EMBL" id="SNS93088.1"/>
    </source>
</evidence>
<dbReference type="SUPFAM" id="SSF55073">
    <property type="entry name" value="Nucleotide cyclase"/>
    <property type="match status" value="1"/>
</dbReference>
<reference evidence="5 6" key="1">
    <citation type="submission" date="2017-06" db="EMBL/GenBank/DDBJ databases">
        <authorList>
            <person name="Kim H.J."/>
            <person name="Triplett B.A."/>
        </authorList>
    </citation>
    <scope>NUCLEOTIDE SEQUENCE [LARGE SCALE GENOMIC DNA]</scope>
    <source>
        <strain evidence="5 6">DSM 18704</strain>
    </source>
</reference>
<feature type="domain" description="GGDEF" evidence="4">
    <location>
        <begin position="255"/>
        <end position="389"/>
    </location>
</feature>
<evidence type="ECO:0000256" key="1">
    <source>
        <dbReference type="ARBA" id="ARBA00012528"/>
    </source>
</evidence>
<keyword evidence="3" id="KW-0472">Membrane</keyword>
<dbReference type="CDD" id="cd01949">
    <property type="entry name" value="GGDEF"/>
    <property type="match status" value="1"/>
</dbReference>
<dbReference type="Gene3D" id="3.30.70.270">
    <property type="match status" value="1"/>
</dbReference>
<dbReference type="NCBIfam" id="TIGR00254">
    <property type="entry name" value="GGDEF"/>
    <property type="match status" value="1"/>
</dbReference>
<evidence type="ECO:0000256" key="3">
    <source>
        <dbReference type="SAM" id="Phobius"/>
    </source>
</evidence>
<dbReference type="AlphaFoldDB" id="A0A239IIL2"/>
<dbReference type="FunFam" id="3.30.70.270:FF:000001">
    <property type="entry name" value="Diguanylate cyclase domain protein"/>
    <property type="match status" value="1"/>
</dbReference>
<comment type="catalytic activity">
    <reaction evidence="2">
        <text>2 GTP = 3',3'-c-di-GMP + 2 diphosphate</text>
        <dbReference type="Rhea" id="RHEA:24898"/>
        <dbReference type="ChEBI" id="CHEBI:33019"/>
        <dbReference type="ChEBI" id="CHEBI:37565"/>
        <dbReference type="ChEBI" id="CHEBI:58805"/>
        <dbReference type="EC" id="2.7.7.65"/>
    </reaction>
</comment>
<feature type="transmembrane region" description="Helical" evidence="3">
    <location>
        <begin position="91"/>
        <end position="109"/>
    </location>
</feature>
<accession>A0A239IIL2</accession>
<dbReference type="SMART" id="SM00267">
    <property type="entry name" value="GGDEF"/>
    <property type="match status" value="1"/>
</dbReference>
<feature type="transmembrane region" description="Helical" evidence="3">
    <location>
        <begin position="33"/>
        <end position="53"/>
    </location>
</feature>
<keyword evidence="3" id="KW-1133">Transmembrane helix</keyword>
<dbReference type="InterPro" id="IPR000160">
    <property type="entry name" value="GGDEF_dom"/>
</dbReference>